<comment type="caution">
    <text evidence="1">The sequence shown here is derived from an EMBL/GenBank/DDBJ whole genome shotgun (WGS) entry which is preliminary data.</text>
</comment>
<reference evidence="1 2" key="1">
    <citation type="submission" date="2021-03" db="EMBL/GenBank/DDBJ databases">
        <title>Genomic Encyclopedia of Type Strains, Phase IV (KMG-IV): sequencing the most valuable type-strain genomes for metagenomic binning, comparative biology and taxonomic classification.</title>
        <authorList>
            <person name="Goeker M."/>
        </authorList>
    </citation>
    <scope>NUCLEOTIDE SEQUENCE [LARGE SCALE GENOMIC DNA]</scope>
    <source>
        <strain evidence="1 2">DSM 25609</strain>
    </source>
</reference>
<accession>A0ABS4IHC8</accession>
<name>A0ABS4IHC8_9BACI</name>
<sequence>MFFESETQLTAKFDQYEDHLGIQSSDLTNWQHSYSQEGYKTIPNDIGTVASGAIVAASFFPGVGTRTAVVSEKFFPSTFKSTVIFDIADGKPYNARTSATPRMGYICW</sequence>
<organism evidence="1 2">
    <name type="scientific">Virgibacillus natechei</name>
    <dbReference type="NCBI Taxonomy" id="1216297"/>
    <lineage>
        <taxon>Bacteria</taxon>
        <taxon>Bacillati</taxon>
        <taxon>Bacillota</taxon>
        <taxon>Bacilli</taxon>
        <taxon>Bacillales</taxon>
        <taxon>Bacillaceae</taxon>
        <taxon>Virgibacillus</taxon>
    </lineage>
</organism>
<keyword evidence="2" id="KW-1185">Reference proteome</keyword>
<protein>
    <submittedName>
        <fullName evidence="1">Uncharacterized protein</fullName>
    </submittedName>
</protein>
<dbReference type="Proteomes" id="UP001519345">
    <property type="component" value="Unassembled WGS sequence"/>
</dbReference>
<dbReference type="EMBL" id="JAGGKX010000012">
    <property type="protein sequence ID" value="MBP1970367.1"/>
    <property type="molecule type" value="Genomic_DNA"/>
</dbReference>
<evidence type="ECO:0000313" key="2">
    <source>
        <dbReference type="Proteomes" id="UP001519345"/>
    </source>
</evidence>
<gene>
    <name evidence="1" type="ORF">J2Z83_002485</name>
</gene>
<dbReference type="RefSeq" id="WP_209463502.1">
    <property type="nucleotide sequence ID" value="NZ_CP110224.1"/>
</dbReference>
<evidence type="ECO:0000313" key="1">
    <source>
        <dbReference type="EMBL" id="MBP1970367.1"/>
    </source>
</evidence>
<proteinExistence type="predicted"/>